<evidence type="ECO:0000313" key="1">
    <source>
        <dbReference type="EMBL" id="NZA03106.1"/>
    </source>
</evidence>
<organism evidence="1 2">
    <name type="scientific">Ottowia beijingensis</name>
    <dbReference type="NCBI Taxonomy" id="1207057"/>
    <lineage>
        <taxon>Bacteria</taxon>
        <taxon>Pseudomonadati</taxon>
        <taxon>Pseudomonadota</taxon>
        <taxon>Betaproteobacteria</taxon>
        <taxon>Burkholderiales</taxon>
        <taxon>Comamonadaceae</taxon>
        <taxon>Ottowia</taxon>
    </lineage>
</organism>
<dbReference type="RefSeq" id="WP_180551360.1">
    <property type="nucleotide sequence ID" value="NZ_JBHUEP010000007.1"/>
</dbReference>
<name>A0A853IRL0_9BURK</name>
<dbReference type="Proteomes" id="UP000589716">
    <property type="component" value="Unassembled WGS sequence"/>
</dbReference>
<dbReference type="AlphaFoldDB" id="A0A853IRL0"/>
<dbReference type="EMBL" id="JACCKX010000001">
    <property type="protein sequence ID" value="NZA03106.1"/>
    <property type="molecule type" value="Genomic_DNA"/>
</dbReference>
<sequence>MSAEAVPAGLPSGAFIGRETFREHLRAGLKAAAQQGWSELLLCDADFQIWPLGEREIVEALHAWARGGGKLTMLARTYDEVPRQHARFVEWRRLWSHRIDARLCREADALQLPSALWSPVWAVQRLDPARHNGLCGDDPAFRVALREQIDGWLGRSTAGFPAYTLGL</sequence>
<protein>
    <submittedName>
        <fullName evidence="1">Uncharacterized protein</fullName>
    </submittedName>
</protein>
<proteinExistence type="predicted"/>
<gene>
    <name evidence="1" type="ORF">H0I39_17735</name>
</gene>
<comment type="caution">
    <text evidence="1">The sequence shown here is derived from an EMBL/GenBank/DDBJ whole genome shotgun (WGS) entry which is preliminary data.</text>
</comment>
<keyword evidence="2" id="KW-1185">Reference proteome</keyword>
<accession>A0A853IRL0</accession>
<reference evidence="1 2" key="1">
    <citation type="submission" date="2020-07" db="EMBL/GenBank/DDBJ databases">
        <authorList>
            <person name="Maaloum M."/>
        </authorList>
    </citation>
    <scope>NUCLEOTIDE SEQUENCE [LARGE SCALE GENOMIC DNA]</scope>
    <source>
        <strain evidence="1 2">GCS-AN-3</strain>
    </source>
</reference>
<evidence type="ECO:0000313" key="2">
    <source>
        <dbReference type="Proteomes" id="UP000589716"/>
    </source>
</evidence>